<dbReference type="AlphaFoldDB" id="A0A537JDV2"/>
<evidence type="ECO:0000256" key="1">
    <source>
        <dbReference type="SAM" id="MobiDB-lite"/>
    </source>
</evidence>
<organism evidence="3 4">
    <name type="scientific">Candidatus Segetimicrobium genomatis</name>
    <dbReference type="NCBI Taxonomy" id="2569760"/>
    <lineage>
        <taxon>Bacteria</taxon>
        <taxon>Bacillati</taxon>
        <taxon>Candidatus Sysuimicrobiota</taxon>
        <taxon>Candidatus Sysuimicrobiia</taxon>
        <taxon>Candidatus Sysuimicrobiales</taxon>
        <taxon>Candidatus Segetimicrobiaceae</taxon>
        <taxon>Candidatus Segetimicrobium</taxon>
    </lineage>
</organism>
<keyword evidence="2" id="KW-0732">Signal</keyword>
<evidence type="ECO:0000313" key="3">
    <source>
        <dbReference type="EMBL" id="TMI81724.1"/>
    </source>
</evidence>
<comment type="caution">
    <text evidence="3">The sequence shown here is derived from an EMBL/GenBank/DDBJ whole genome shotgun (WGS) entry which is preliminary data.</text>
</comment>
<gene>
    <name evidence="3" type="ORF">E6H03_06590</name>
</gene>
<reference evidence="3 4" key="1">
    <citation type="journal article" date="2019" name="Nat. Microbiol.">
        <title>Mediterranean grassland soil C-N compound turnover is dependent on rainfall and depth, and is mediated by genomically divergent microorganisms.</title>
        <authorList>
            <person name="Diamond S."/>
            <person name="Andeer P.F."/>
            <person name="Li Z."/>
            <person name="Crits-Christoph A."/>
            <person name="Burstein D."/>
            <person name="Anantharaman K."/>
            <person name="Lane K.R."/>
            <person name="Thomas B.C."/>
            <person name="Pan C."/>
            <person name="Northen T.R."/>
            <person name="Banfield J.F."/>
        </authorList>
    </citation>
    <scope>NUCLEOTIDE SEQUENCE [LARGE SCALE GENOMIC DNA]</scope>
    <source>
        <strain evidence="3">NP_6</strain>
    </source>
</reference>
<evidence type="ECO:0000256" key="2">
    <source>
        <dbReference type="SAM" id="SignalP"/>
    </source>
</evidence>
<name>A0A537JDV2_9BACT</name>
<dbReference type="EMBL" id="VBAN01000195">
    <property type="protein sequence ID" value="TMI81724.1"/>
    <property type="molecule type" value="Genomic_DNA"/>
</dbReference>
<feature type="chain" id="PRO_5021729078" evidence="2">
    <location>
        <begin position="27"/>
        <end position="101"/>
    </location>
</feature>
<feature type="region of interest" description="Disordered" evidence="1">
    <location>
        <begin position="29"/>
        <end position="101"/>
    </location>
</feature>
<feature type="signal peptide" evidence="2">
    <location>
        <begin position="1"/>
        <end position="26"/>
    </location>
</feature>
<sequence>MNVTKAIVALGIVVAATLLSIRPVMAGAAVNGAMPGDSDSMATSGGRMLQHELMPADCGGGGDYSTSTDDGNSAPSDDGSTNQSGGSSNDGGSSQDPSLSD</sequence>
<proteinExistence type="predicted"/>
<accession>A0A537JDV2</accession>
<dbReference type="Proteomes" id="UP000318093">
    <property type="component" value="Unassembled WGS sequence"/>
</dbReference>
<protein>
    <submittedName>
        <fullName evidence="3">Uncharacterized protein</fullName>
    </submittedName>
</protein>
<feature type="compositionally biased region" description="Low complexity" evidence="1">
    <location>
        <begin position="64"/>
        <end position="101"/>
    </location>
</feature>
<evidence type="ECO:0000313" key="4">
    <source>
        <dbReference type="Proteomes" id="UP000318093"/>
    </source>
</evidence>